<gene>
    <name evidence="1" type="ORF">MNOR_LOCUS11467</name>
</gene>
<reference evidence="1 2" key="1">
    <citation type="submission" date="2024-05" db="EMBL/GenBank/DDBJ databases">
        <authorList>
            <person name="Wallberg A."/>
        </authorList>
    </citation>
    <scope>NUCLEOTIDE SEQUENCE [LARGE SCALE GENOMIC DNA]</scope>
</reference>
<protein>
    <submittedName>
        <fullName evidence="1">Uncharacterized protein</fullName>
    </submittedName>
</protein>
<dbReference type="EMBL" id="CAXKWB010006038">
    <property type="protein sequence ID" value="CAL4081090.1"/>
    <property type="molecule type" value="Genomic_DNA"/>
</dbReference>
<accession>A0AAV2QE90</accession>
<name>A0AAV2QE90_MEGNR</name>
<organism evidence="1 2">
    <name type="scientific">Meganyctiphanes norvegica</name>
    <name type="common">Northern krill</name>
    <name type="synonym">Thysanopoda norvegica</name>
    <dbReference type="NCBI Taxonomy" id="48144"/>
    <lineage>
        <taxon>Eukaryota</taxon>
        <taxon>Metazoa</taxon>
        <taxon>Ecdysozoa</taxon>
        <taxon>Arthropoda</taxon>
        <taxon>Crustacea</taxon>
        <taxon>Multicrustacea</taxon>
        <taxon>Malacostraca</taxon>
        <taxon>Eumalacostraca</taxon>
        <taxon>Eucarida</taxon>
        <taxon>Euphausiacea</taxon>
        <taxon>Euphausiidae</taxon>
        <taxon>Meganyctiphanes</taxon>
    </lineage>
</organism>
<evidence type="ECO:0000313" key="1">
    <source>
        <dbReference type="EMBL" id="CAL4081090.1"/>
    </source>
</evidence>
<evidence type="ECO:0000313" key="2">
    <source>
        <dbReference type="Proteomes" id="UP001497623"/>
    </source>
</evidence>
<proteinExistence type="predicted"/>
<dbReference type="AlphaFoldDB" id="A0AAV2QE90"/>
<sequence>DFTWIITGSKKDAHLHNTKQGQTFRITLLKEETEVSFFDGTSNYYMCLNTTSYKTVSVNRNTKCGLDSDKELLELHTDYTISLEQGVDGQLPKITAVGRKSFSIKG</sequence>
<dbReference type="Proteomes" id="UP001497623">
    <property type="component" value="Unassembled WGS sequence"/>
</dbReference>
<keyword evidence="2" id="KW-1185">Reference proteome</keyword>
<comment type="caution">
    <text evidence="1">The sequence shown here is derived from an EMBL/GenBank/DDBJ whole genome shotgun (WGS) entry which is preliminary data.</text>
</comment>
<feature type="non-terminal residue" evidence="1">
    <location>
        <position position="1"/>
    </location>
</feature>